<feature type="non-terminal residue" evidence="2">
    <location>
        <position position="1"/>
    </location>
</feature>
<dbReference type="Pfam" id="PF02843">
    <property type="entry name" value="GARS_C"/>
    <property type="match status" value="1"/>
</dbReference>
<proteinExistence type="predicted"/>
<accession>A0A383DSD6</accession>
<dbReference type="GO" id="GO:0009113">
    <property type="term" value="P:purine nucleobase biosynthetic process"/>
    <property type="evidence" value="ECO:0007669"/>
    <property type="project" value="InterPro"/>
</dbReference>
<dbReference type="Gene3D" id="3.90.600.10">
    <property type="entry name" value="Phosphoribosylglycinamide synthetase, C-terminal domain"/>
    <property type="match status" value="1"/>
</dbReference>
<dbReference type="GO" id="GO:0004637">
    <property type="term" value="F:phosphoribosylamine-glycine ligase activity"/>
    <property type="evidence" value="ECO:0007669"/>
    <property type="project" value="InterPro"/>
</dbReference>
<organism evidence="2">
    <name type="scientific">marine metagenome</name>
    <dbReference type="NCBI Taxonomy" id="408172"/>
    <lineage>
        <taxon>unclassified sequences</taxon>
        <taxon>metagenomes</taxon>
        <taxon>ecological metagenomes</taxon>
    </lineage>
</organism>
<evidence type="ECO:0000259" key="1">
    <source>
        <dbReference type="Pfam" id="PF02843"/>
    </source>
</evidence>
<dbReference type="SUPFAM" id="SSF51246">
    <property type="entry name" value="Rudiment single hybrid motif"/>
    <property type="match status" value="1"/>
</dbReference>
<dbReference type="InterPro" id="IPR011054">
    <property type="entry name" value="Rudment_hybrid_motif"/>
</dbReference>
<dbReference type="InterPro" id="IPR020560">
    <property type="entry name" value="PRibGlycinamide_synth_C-dom"/>
</dbReference>
<sequence length="40" mass="4594">AIGFGKTLESAIHDAYRVVNKIGFKNMYYRKDIAKKGLNY</sequence>
<protein>
    <recommendedName>
        <fullName evidence="1">Phosphoribosylglycinamide synthetase C-domain domain-containing protein</fullName>
    </recommendedName>
</protein>
<name>A0A383DSD6_9ZZZZ</name>
<dbReference type="AlphaFoldDB" id="A0A383DSD6"/>
<dbReference type="InterPro" id="IPR037123">
    <property type="entry name" value="PRibGlycinamide_synth_C_sf"/>
</dbReference>
<feature type="domain" description="Phosphoribosylglycinamide synthetase C-domain" evidence="1">
    <location>
        <begin position="2"/>
        <end position="36"/>
    </location>
</feature>
<gene>
    <name evidence="2" type="ORF">METZ01_LOCUS499622</name>
</gene>
<reference evidence="2" key="1">
    <citation type="submission" date="2018-05" db="EMBL/GenBank/DDBJ databases">
        <authorList>
            <person name="Lanie J.A."/>
            <person name="Ng W.-L."/>
            <person name="Kazmierczak K.M."/>
            <person name="Andrzejewski T.M."/>
            <person name="Davidsen T.M."/>
            <person name="Wayne K.J."/>
            <person name="Tettelin H."/>
            <person name="Glass J.I."/>
            <person name="Rusch D."/>
            <person name="Podicherti R."/>
            <person name="Tsui H.-C.T."/>
            <person name="Winkler M.E."/>
        </authorList>
    </citation>
    <scope>NUCLEOTIDE SEQUENCE</scope>
</reference>
<dbReference type="EMBL" id="UINC01219340">
    <property type="protein sequence ID" value="SVE46768.1"/>
    <property type="molecule type" value="Genomic_DNA"/>
</dbReference>
<evidence type="ECO:0000313" key="2">
    <source>
        <dbReference type="EMBL" id="SVE46768.1"/>
    </source>
</evidence>